<dbReference type="PANTHER" id="PTHR11953:SF1">
    <property type="entry name" value="EXOSOME COMPLEX COMPONENT RRP46"/>
    <property type="match status" value="1"/>
</dbReference>
<dbReference type="Proteomes" id="UP001642482">
    <property type="component" value="Unassembled WGS sequence"/>
</dbReference>
<dbReference type="InterPro" id="IPR001247">
    <property type="entry name" value="ExoRNase_PH_dom1"/>
</dbReference>
<evidence type="ECO:0000256" key="5">
    <source>
        <dbReference type="ARBA" id="ARBA00023242"/>
    </source>
</evidence>
<evidence type="ECO:0000259" key="7">
    <source>
        <dbReference type="Pfam" id="PF01138"/>
    </source>
</evidence>
<dbReference type="SUPFAM" id="SSF55666">
    <property type="entry name" value="Ribonuclease PH domain 2-like"/>
    <property type="match status" value="1"/>
</dbReference>
<sequence>MAAVAEPLTILSPLPRADGSATYSHAGYTVTASANGPIEAQRRDEDPDEATVDVVVRPAAGVGGPSERHLESVLQKTLQEIILVQDFPRCLIQIVLQVQSAPENDYVNTRLNVPGLNLGILPALLQSAVLALISASIPMRTTATAASLAILPTPGSRAQTKIISSFSPRDASIARSTHVFAFSAQGDKLLLAESEGEFTMSEWDEVLGAARKICCQNSSADDNASEDGMALDRNTGSEDGPDMRGFLRTTVQGKLEDALKWKVARE</sequence>
<keyword evidence="5" id="KW-0539">Nucleus</keyword>
<protein>
    <submittedName>
        <fullName evidence="8">Exosome non-catalytic core subunit rrp46</fullName>
    </submittedName>
</protein>
<proteinExistence type="inferred from homology"/>
<dbReference type="CDD" id="cd11372">
    <property type="entry name" value="RNase_PH_RRP46"/>
    <property type="match status" value="1"/>
</dbReference>
<evidence type="ECO:0000256" key="1">
    <source>
        <dbReference type="ARBA" id="ARBA00004123"/>
    </source>
</evidence>
<organism evidence="8 9">
    <name type="scientific">Sporothrix eucalyptigena</name>
    <dbReference type="NCBI Taxonomy" id="1812306"/>
    <lineage>
        <taxon>Eukaryota</taxon>
        <taxon>Fungi</taxon>
        <taxon>Dikarya</taxon>
        <taxon>Ascomycota</taxon>
        <taxon>Pezizomycotina</taxon>
        <taxon>Sordariomycetes</taxon>
        <taxon>Sordariomycetidae</taxon>
        <taxon>Ophiostomatales</taxon>
        <taxon>Ophiostomataceae</taxon>
        <taxon>Sporothrix</taxon>
    </lineage>
</organism>
<keyword evidence="4" id="KW-0271">Exosome</keyword>
<reference evidence="8 9" key="1">
    <citation type="submission" date="2024-01" db="EMBL/GenBank/DDBJ databases">
        <authorList>
            <person name="Allen C."/>
            <person name="Tagirdzhanova G."/>
        </authorList>
    </citation>
    <scope>NUCLEOTIDE SEQUENCE [LARGE SCALE GENOMIC DNA]</scope>
</reference>
<evidence type="ECO:0000313" key="9">
    <source>
        <dbReference type="Proteomes" id="UP001642482"/>
    </source>
</evidence>
<keyword evidence="9" id="KW-1185">Reference proteome</keyword>
<dbReference type="Pfam" id="PF01138">
    <property type="entry name" value="RNase_PH"/>
    <property type="match status" value="1"/>
</dbReference>
<evidence type="ECO:0000313" key="8">
    <source>
        <dbReference type="EMBL" id="CAK7210168.1"/>
    </source>
</evidence>
<evidence type="ECO:0000256" key="4">
    <source>
        <dbReference type="ARBA" id="ARBA00022835"/>
    </source>
</evidence>
<name>A0ABP0ASF4_9PEZI</name>
<dbReference type="SUPFAM" id="SSF54211">
    <property type="entry name" value="Ribosomal protein S5 domain 2-like"/>
    <property type="match status" value="1"/>
</dbReference>
<feature type="region of interest" description="Disordered" evidence="6">
    <location>
        <begin position="218"/>
        <end position="245"/>
    </location>
</feature>
<dbReference type="InterPro" id="IPR027408">
    <property type="entry name" value="PNPase/RNase_PH_dom_sf"/>
</dbReference>
<accession>A0ABP0ASF4</accession>
<dbReference type="PANTHER" id="PTHR11953">
    <property type="entry name" value="EXOSOME COMPLEX COMPONENT"/>
    <property type="match status" value="1"/>
</dbReference>
<dbReference type="InterPro" id="IPR020568">
    <property type="entry name" value="Ribosomal_Su5_D2-typ_SF"/>
</dbReference>
<evidence type="ECO:0000256" key="3">
    <source>
        <dbReference type="ARBA" id="ARBA00022552"/>
    </source>
</evidence>
<gene>
    <name evidence="8" type="primary">RRP46</name>
    <name evidence="8" type="ORF">SEUCBS140593_000741</name>
</gene>
<comment type="subcellular location">
    <subcellularLocation>
        <location evidence="1">Nucleus</location>
    </subcellularLocation>
</comment>
<comment type="caution">
    <text evidence="8">The sequence shown here is derived from an EMBL/GenBank/DDBJ whole genome shotgun (WGS) entry which is preliminary data.</text>
</comment>
<dbReference type="EMBL" id="CAWUHD010000004">
    <property type="protein sequence ID" value="CAK7210168.1"/>
    <property type="molecule type" value="Genomic_DNA"/>
</dbReference>
<feature type="domain" description="Exoribonuclease phosphorolytic" evidence="7">
    <location>
        <begin position="14"/>
        <end position="138"/>
    </location>
</feature>
<dbReference type="Gene3D" id="3.30.230.70">
    <property type="entry name" value="GHMP Kinase, N-terminal domain"/>
    <property type="match status" value="1"/>
</dbReference>
<dbReference type="InterPro" id="IPR050080">
    <property type="entry name" value="RNase_PH"/>
</dbReference>
<keyword evidence="3" id="KW-0698">rRNA processing</keyword>
<comment type="similarity">
    <text evidence="2">Belongs to the RNase PH family.</text>
</comment>
<evidence type="ECO:0000256" key="2">
    <source>
        <dbReference type="ARBA" id="ARBA00006678"/>
    </source>
</evidence>
<dbReference type="InterPro" id="IPR036345">
    <property type="entry name" value="ExoRNase_PH_dom2_sf"/>
</dbReference>
<evidence type="ECO:0000256" key="6">
    <source>
        <dbReference type="SAM" id="MobiDB-lite"/>
    </source>
</evidence>